<dbReference type="PANTHER" id="PTHR35908">
    <property type="entry name" value="HYPOTHETICAL FUSION PROTEIN"/>
    <property type="match status" value="1"/>
</dbReference>
<evidence type="ECO:0000313" key="2">
    <source>
        <dbReference type="EMBL" id="SHL15497.1"/>
    </source>
</evidence>
<keyword evidence="3" id="KW-1185">Reference proteome</keyword>
<evidence type="ECO:0000259" key="1">
    <source>
        <dbReference type="PROSITE" id="PS51819"/>
    </source>
</evidence>
<dbReference type="OrthoDB" id="1645442at2"/>
<dbReference type="Proteomes" id="UP000184386">
    <property type="component" value="Unassembled WGS sequence"/>
</dbReference>
<dbReference type="GO" id="GO:0051213">
    <property type="term" value="F:dioxygenase activity"/>
    <property type="evidence" value="ECO:0007669"/>
    <property type="project" value="UniProtKB-KW"/>
</dbReference>
<dbReference type="AlphaFoldDB" id="A0A1M6YB25"/>
<evidence type="ECO:0000313" key="3">
    <source>
        <dbReference type="Proteomes" id="UP000184386"/>
    </source>
</evidence>
<keyword evidence="2" id="KW-0223">Dioxygenase</keyword>
<accession>A0A1M6YB25</accession>
<sequence length="130" mass="14415">MSPLIKLQSVVLDCKSPAELAKFYMSLLGGKIVYEIEYFVAVSIPGSVISISCQFDEDYTPPIWPGTSEEQMKMVHLDFAVQDIEAAVQFAVSLGATKPQTQYWQPDFGPQWITLLDPAGHPFCLCSHEG</sequence>
<dbReference type="InterPro" id="IPR041581">
    <property type="entry name" value="Glyoxalase_6"/>
</dbReference>
<reference evidence="2 3" key="1">
    <citation type="submission" date="2016-11" db="EMBL/GenBank/DDBJ databases">
        <authorList>
            <person name="Jaros S."/>
            <person name="Januszkiewicz K."/>
            <person name="Wedrychowicz H."/>
        </authorList>
    </citation>
    <scope>NUCLEOTIDE SEQUENCE [LARGE SCALE GENOMIC DNA]</scope>
    <source>
        <strain evidence="2 3">DSM 15929</strain>
    </source>
</reference>
<dbReference type="SUPFAM" id="SSF54593">
    <property type="entry name" value="Glyoxalase/Bleomycin resistance protein/Dihydroxybiphenyl dioxygenase"/>
    <property type="match status" value="1"/>
</dbReference>
<dbReference type="Pfam" id="PF18029">
    <property type="entry name" value="Glyoxalase_6"/>
    <property type="match status" value="1"/>
</dbReference>
<proteinExistence type="predicted"/>
<dbReference type="InterPro" id="IPR029068">
    <property type="entry name" value="Glyas_Bleomycin-R_OHBP_Dase"/>
</dbReference>
<dbReference type="Gene3D" id="3.10.180.10">
    <property type="entry name" value="2,3-Dihydroxybiphenyl 1,2-Dioxygenase, domain 1"/>
    <property type="match status" value="1"/>
</dbReference>
<feature type="domain" description="VOC" evidence="1">
    <location>
        <begin position="6"/>
        <end position="128"/>
    </location>
</feature>
<organism evidence="2 3">
    <name type="scientific">Anaerocolumna jejuensis DSM 15929</name>
    <dbReference type="NCBI Taxonomy" id="1121322"/>
    <lineage>
        <taxon>Bacteria</taxon>
        <taxon>Bacillati</taxon>
        <taxon>Bacillota</taxon>
        <taxon>Clostridia</taxon>
        <taxon>Lachnospirales</taxon>
        <taxon>Lachnospiraceae</taxon>
        <taxon>Anaerocolumna</taxon>
    </lineage>
</organism>
<protein>
    <submittedName>
        <fullName evidence="2">Catechol 2,3-dioxygenase</fullName>
    </submittedName>
</protein>
<dbReference type="InterPro" id="IPR037523">
    <property type="entry name" value="VOC_core"/>
</dbReference>
<dbReference type="STRING" id="1121322.SAMN02745136_04233"/>
<dbReference type="CDD" id="cd06587">
    <property type="entry name" value="VOC"/>
    <property type="match status" value="1"/>
</dbReference>
<name>A0A1M6YB25_9FIRM</name>
<dbReference type="PROSITE" id="PS51819">
    <property type="entry name" value="VOC"/>
    <property type="match status" value="1"/>
</dbReference>
<keyword evidence="2" id="KW-0560">Oxidoreductase</keyword>
<dbReference type="PANTHER" id="PTHR35908:SF1">
    <property type="entry name" value="CONSERVED PROTEIN"/>
    <property type="match status" value="1"/>
</dbReference>
<dbReference type="EMBL" id="FRAC01000024">
    <property type="protein sequence ID" value="SHL15497.1"/>
    <property type="molecule type" value="Genomic_DNA"/>
</dbReference>
<dbReference type="RefSeq" id="WP_073278936.1">
    <property type="nucleotide sequence ID" value="NZ_FRAC01000024.1"/>
</dbReference>
<gene>
    <name evidence="2" type="ORF">SAMN02745136_04233</name>
</gene>